<dbReference type="Gene3D" id="2.40.30.170">
    <property type="match status" value="1"/>
</dbReference>
<reference evidence="5 6" key="1">
    <citation type="submission" date="2016-10" db="EMBL/GenBank/DDBJ databases">
        <title>Arsenicibacter rosenii gen. nov., sp. nov., an efficient arsenic-methylating bacterium isolated from an arsenic-contaminated paddy soil.</title>
        <authorList>
            <person name="Huang K."/>
        </authorList>
    </citation>
    <scope>NUCLEOTIDE SEQUENCE [LARGE SCALE GENOMIC DNA]</scope>
    <source>
        <strain evidence="5 6">SM-1</strain>
    </source>
</reference>
<keyword evidence="3" id="KW-0472">Membrane</keyword>
<name>A0A1S2VFG0_9BACT</name>
<dbReference type="Pfam" id="PF25967">
    <property type="entry name" value="RND-MFP_C"/>
    <property type="match status" value="1"/>
</dbReference>
<dbReference type="Gene3D" id="1.10.287.470">
    <property type="entry name" value="Helix hairpin bin"/>
    <property type="match status" value="1"/>
</dbReference>
<keyword evidence="3" id="KW-1133">Transmembrane helix</keyword>
<keyword evidence="6" id="KW-1185">Reference proteome</keyword>
<dbReference type="EMBL" id="MORL01000012">
    <property type="protein sequence ID" value="OIN57463.1"/>
    <property type="molecule type" value="Genomic_DNA"/>
</dbReference>
<dbReference type="AlphaFoldDB" id="A0A1S2VFG0"/>
<gene>
    <name evidence="5" type="ORF">BLX24_19735</name>
</gene>
<proteinExistence type="predicted"/>
<dbReference type="OrthoDB" id="9806939at2"/>
<dbReference type="Proteomes" id="UP000181790">
    <property type="component" value="Unassembled WGS sequence"/>
</dbReference>
<dbReference type="Gene3D" id="2.40.420.20">
    <property type="match status" value="1"/>
</dbReference>
<protein>
    <submittedName>
        <fullName evidence="5">Efflux transporter periplasmic adaptor subunit</fullName>
    </submittedName>
</protein>
<keyword evidence="3" id="KW-0812">Transmembrane</keyword>
<sequence>MDKELSPEITSRSRTRRGITVAVIGVVVVAGLIYFRSLLQTSVDADRIRIGTADVGPVENTLTATGEVIPAYEQIITSPIRASIRRILLTPGARVKPGQAIIELDKSLSQIELEKLKDQLALKQNSIEQLRMKLNKNLYDADISDQIKALNINRLRAEVDDAKRLLKVGGSTQEDVTRAENTLRIALLEKKQLENELTYNRQSMGASLKETQLQAQIESTNLKVLDHKLKQADILADRAGVLTWVNDHVGSAVNEGDMLAKLADLGSFKIDGSASDVYADQLKTGLPVVVKINDTNLRGTIMQVKPSVQNNTVQFAIQLDDNRHASLRPNMKVEVFVVTNSNARAVRVANGPVFKGKRRQSVFVLSGTNKAIRREVEIGLTSFDFVEIKSGLQAGEKIIITDTSEFEHLDELTINPVDK</sequence>
<organism evidence="5 6">
    <name type="scientific">Arsenicibacter rosenii</name>
    <dbReference type="NCBI Taxonomy" id="1750698"/>
    <lineage>
        <taxon>Bacteria</taxon>
        <taxon>Pseudomonadati</taxon>
        <taxon>Bacteroidota</taxon>
        <taxon>Cytophagia</taxon>
        <taxon>Cytophagales</taxon>
        <taxon>Spirosomataceae</taxon>
        <taxon>Arsenicibacter</taxon>
    </lineage>
</organism>
<dbReference type="RefSeq" id="WP_071504924.1">
    <property type="nucleotide sequence ID" value="NZ_MORL01000012.1"/>
</dbReference>
<dbReference type="Gene3D" id="2.40.50.100">
    <property type="match status" value="1"/>
</dbReference>
<feature type="domain" description="Multidrug resistance protein MdtA-like C-terminal permuted SH3" evidence="4">
    <location>
        <begin position="362"/>
        <end position="401"/>
    </location>
</feature>
<feature type="transmembrane region" description="Helical" evidence="3">
    <location>
        <begin position="21"/>
        <end position="39"/>
    </location>
</feature>
<dbReference type="InterPro" id="IPR050465">
    <property type="entry name" value="UPF0194_transport"/>
</dbReference>
<evidence type="ECO:0000259" key="4">
    <source>
        <dbReference type="Pfam" id="PF25967"/>
    </source>
</evidence>
<evidence type="ECO:0000256" key="3">
    <source>
        <dbReference type="SAM" id="Phobius"/>
    </source>
</evidence>
<accession>A0A1S2VFG0</accession>
<dbReference type="InterPro" id="IPR058627">
    <property type="entry name" value="MdtA-like_C"/>
</dbReference>
<comment type="caution">
    <text evidence="5">The sequence shown here is derived from an EMBL/GenBank/DDBJ whole genome shotgun (WGS) entry which is preliminary data.</text>
</comment>
<dbReference type="GO" id="GO:0030313">
    <property type="term" value="C:cell envelope"/>
    <property type="evidence" value="ECO:0007669"/>
    <property type="project" value="UniProtKB-SubCell"/>
</dbReference>
<evidence type="ECO:0000256" key="2">
    <source>
        <dbReference type="ARBA" id="ARBA00023054"/>
    </source>
</evidence>
<evidence type="ECO:0000256" key="1">
    <source>
        <dbReference type="ARBA" id="ARBA00004196"/>
    </source>
</evidence>
<evidence type="ECO:0000313" key="6">
    <source>
        <dbReference type="Proteomes" id="UP000181790"/>
    </source>
</evidence>
<dbReference type="PANTHER" id="PTHR32347">
    <property type="entry name" value="EFFLUX SYSTEM COMPONENT YKNX-RELATED"/>
    <property type="match status" value="1"/>
</dbReference>
<keyword evidence="2" id="KW-0175">Coiled coil</keyword>
<comment type="subcellular location">
    <subcellularLocation>
        <location evidence="1">Cell envelope</location>
    </subcellularLocation>
</comment>
<dbReference type="SUPFAM" id="SSF111369">
    <property type="entry name" value="HlyD-like secretion proteins"/>
    <property type="match status" value="1"/>
</dbReference>
<evidence type="ECO:0000313" key="5">
    <source>
        <dbReference type="EMBL" id="OIN57463.1"/>
    </source>
</evidence>
<dbReference type="PANTHER" id="PTHR32347:SF14">
    <property type="entry name" value="EFFLUX SYSTEM COMPONENT YKNX-RELATED"/>
    <property type="match status" value="1"/>
</dbReference>